<sequence length="163" mass="18162">MHIRVKWEIDVELPTEKTIRKAVEEVARDNFRTRIAVGTEGSACVFDVVSVGDDGTEHEAGRIDLQDSLGLGPNQSLSQVCADTIEELVTEDELIRAFLGTNFGGTPNRIIVRQALLKAAVGWHQGYTSTCILKELGLLEDDYVLTSKGRMYLWLLHKEPNHV</sequence>
<name>A0A2Z5H974_9CAUD</name>
<gene>
    <name evidence="1" type="ORF">phCDa_55</name>
</gene>
<dbReference type="EMBL" id="MH382836">
    <property type="protein sequence ID" value="AXC36499.1"/>
    <property type="molecule type" value="Genomic_DNA"/>
</dbReference>
<reference evidence="1 2" key="1">
    <citation type="submission" date="2018-05" db="EMBL/GenBank/DDBJ databases">
        <title>Genomic characterization of a novel Pseudomonas phage phCDa.</title>
        <authorList>
            <person name="Chen C."/>
            <person name="Lu D."/>
            <person name="Wang J."/>
            <person name="Fu R."/>
        </authorList>
    </citation>
    <scope>NUCLEOTIDE SEQUENCE [LARGE SCALE GENOMIC DNA]</scope>
</reference>
<keyword evidence="2" id="KW-1185">Reference proteome</keyword>
<protein>
    <submittedName>
        <fullName evidence="1">Uncharacterized protein</fullName>
    </submittedName>
</protein>
<dbReference type="Proteomes" id="UP000252224">
    <property type="component" value="Segment"/>
</dbReference>
<organism evidence="1 2">
    <name type="scientific">Pseudomonas phage phCDa</name>
    <dbReference type="NCBI Taxonomy" id="2268587"/>
    <lineage>
        <taxon>Viruses</taxon>
        <taxon>Duplodnaviria</taxon>
        <taxon>Heunggongvirae</taxon>
        <taxon>Uroviricota</taxon>
        <taxon>Caudoviricetes</taxon>
        <taxon>Schitoviridae</taxon>
        <taxon>Shizishanvirus</taxon>
        <taxon>Shizishanvirus phCDa</taxon>
    </lineage>
</organism>
<proteinExistence type="predicted"/>
<evidence type="ECO:0000313" key="2">
    <source>
        <dbReference type="Proteomes" id="UP000252224"/>
    </source>
</evidence>
<accession>A0A2Z5H974</accession>
<evidence type="ECO:0000313" key="1">
    <source>
        <dbReference type="EMBL" id="AXC36499.1"/>
    </source>
</evidence>